<feature type="transmembrane region" description="Helical" evidence="1">
    <location>
        <begin position="61"/>
        <end position="89"/>
    </location>
</feature>
<comment type="caution">
    <text evidence="2">The sequence shown here is derived from an EMBL/GenBank/DDBJ whole genome shotgun (WGS) entry which is preliminary data.</text>
</comment>
<keyword evidence="1" id="KW-1133">Transmembrane helix</keyword>
<dbReference type="RefSeq" id="XP_067717382.1">
    <property type="nucleotide sequence ID" value="XM_067861281.1"/>
</dbReference>
<keyword evidence="1" id="KW-0472">Membrane</keyword>
<name>A0AAV4M002_BABCB</name>
<dbReference type="EMBL" id="BPLF01000004">
    <property type="protein sequence ID" value="GIX65313.1"/>
    <property type="molecule type" value="Genomic_DNA"/>
</dbReference>
<dbReference type="GeneID" id="94196794"/>
<feature type="transmembrane region" description="Helical" evidence="1">
    <location>
        <begin position="34"/>
        <end position="55"/>
    </location>
</feature>
<evidence type="ECO:0000256" key="1">
    <source>
        <dbReference type="SAM" id="Phobius"/>
    </source>
</evidence>
<protein>
    <submittedName>
        <fullName evidence="2">Uncharacterized protein</fullName>
    </submittedName>
</protein>
<gene>
    <name evidence="2" type="ORF">BcabD6B2_47480</name>
</gene>
<keyword evidence="3" id="KW-1185">Reference proteome</keyword>
<proteinExistence type="predicted"/>
<dbReference type="Proteomes" id="UP001497744">
    <property type="component" value="Unassembled WGS sequence"/>
</dbReference>
<evidence type="ECO:0000313" key="3">
    <source>
        <dbReference type="Proteomes" id="UP001497744"/>
    </source>
</evidence>
<sequence>MAANFPTFACAKKVSRLLICTFNRFCSCLTMSSVAGFPLIAHSFLTVVVGLAAGAGTLTPFSLAALSFSSLSLAALSLAAFSLAARAFAAFRAKAFRRSSLLSAASPRYSSSLASAFRLFFFSASAASSASASSSPSAPSSVSSPPCSGSSDADCPVLDFCTTIIDRSTTVTPSGAELSTSPICSFAFENPRLMNERMLSPRARTLGSNPSPSAIAQTIALFPHPFAAAMMFTPGIAFSRTGPVYAIQFSIVMESMAPSLNCAILPLPTPTLRFTPLHAKSPLNGVLPGYSASGECLFTAFLPARLASLDAPFDP</sequence>
<evidence type="ECO:0000313" key="2">
    <source>
        <dbReference type="EMBL" id="GIX65313.1"/>
    </source>
</evidence>
<keyword evidence="1" id="KW-0812">Transmembrane</keyword>
<organism evidence="2 3">
    <name type="scientific">Babesia caballi</name>
    <dbReference type="NCBI Taxonomy" id="5871"/>
    <lineage>
        <taxon>Eukaryota</taxon>
        <taxon>Sar</taxon>
        <taxon>Alveolata</taxon>
        <taxon>Apicomplexa</taxon>
        <taxon>Aconoidasida</taxon>
        <taxon>Piroplasmida</taxon>
        <taxon>Babesiidae</taxon>
        <taxon>Babesia</taxon>
    </lineage>
</organism>
<dbReference type="AlphaFoldDB" id="A0AAV4M002"/>
<reference evidence="2 3" key="1">
    <citation type="submission" date="2021-06" db="EMBL/GenBank/DDBJ databases">
        <title>Genome sequence of Babesia caballi.</title>
        <authorList>
            <person name="Yamagishi J."/>
            <person name="Kidaka T."/>
            <person name="Ochi A."/>
        </authorList>
    </citation>
    <scope>NUCLEOTIDE SEQUENCE [LARGE SCALE GENOMIC DNA]</scope>
    <source>
        <strain evidence="2">USDA-D6B2</strain>
    </source>
</reference>
<accession>A0AAV4M002</accession>